<sequence length="115" mass="12338">MADSFKSQNKSLVDNNKTLSEFIPDTMKAFGSVGAVAYKDGAMSRKHKELIAMAIGIAIRCDGCIAWHVQEARKAGATREEVAEVIGLAIQMGGGPSMVYGGRAFAGYDEFNDMD</sequence>
<dbReference type="GO" id="GO:0051920">
    <property type="term" value="F:peroxiredoxin activity"/>
    <property type="evidence" value="ECO:0007669"/>
    <property type="project" value="InterPro"/>
</dbReference>
<dbReference type="SUPFAM" id="SSF69118">
    <property type="entry name" value="AhpD-like"/>
    <property type="match status" value="1"/>
</dbReference>
<evidence type="ECO:0000313" key="3">
    <source>
        <dbReference type="Proteomes" id="UP000249299"/>
    </source>
</evidence>
<comment type="caution">
    <text evidence="2">The sequence shown here is derived from an EMBL/GenBank/DDBJ whole genome shotgun (WGS) entry which is preliminary data.</text>
</comment>
<evidence type="ECO:0000259" key="1">
    <source>
        <dbReference type="Pfam" id="PF02627"/>
    </source>
</evidence>
<proteinExistence type="predicted"/>
<dbReference type="Proteomes" id="UP000249299">
    <property type="component" value="Unassembled WGS sequence"/>
</dbReference>
<dbReference type="OrthoDB" id="1683318at2"/>
<dbReference type="NCBIfam" id="TIGR00778">
    <property type="entry name" value="ahpD_dom"/>
    <property type="match status" value="1"/>
</dbReference>
<accession>A0A327JQ66</accession>
<gene>
    <name evidence="2" type="ORF">CH339_07605</name>
</gene>
<protein>
    <recommendedName>
        <fullName evidence="1">Carboxymuconolactone decarboxylase-like domain-containing protein</fullName>
    </recommendedName>
</protein>
<feature type="domain" description="Carboxymuconolactone decarboxylase-like" evidence="1">
    <location>
        <begin position="24"/>
        <end position="100"/>
    </location>
</feature>
<dbReference type="EMBL" id="NPEV01000011">
    <property type="protein sequence ID" value="RAI28201.1"/>
    <property type="molecule type" value="Genomic_DNA"/>
</dbReference>
<dbReference type="InterPro" id="IPR003779">
    <property type="entry name" value="CMD-like"/>
</dbReference>
<evidence type="ECO:0000313" key="2">
    <source>
        <dbReference type="EMBL" id="RAI28201.1"/>
    </source>
</evidence>
<reference evidence="2 3" key="1">
    <citation type="submission" date="2017-07" db="EMBL/GenBank/DDBJ databases">
        <title>Draft Genome Sequences of Select Purple Nonsulfur Bacteria.</title>
        <authorList>
            <person name="Lasarre B."/>
            <person name="Mckinlay J.B."/>
        </authorList>
    </citation>
    <scope>NUCLEOTIDE SEQUENCE [LARGE SCALE GENOMIC DNA]</scope>
    <source>
        <strain evidence="2 3">DSM 11290</strain>
    </source>
</reference>
<dbReference type="InterPro" id="IPR004675">
    <property type="entry name" value="AhpD_core"/>
</dbReference>
<keyword evidence="3" id="KW-1185">Reference proteome</keyword>
<dbReference type="Pfam" id="PF02627">
    <property type="entry name" value="CMD"/>
    <property type="match status" value="1"/>
</dbReference>
<dbReference type="Gene3D" id="1.20.1290.10">
    <property type="entry name" value="AhpD-like"/>
    <property type="match status" value="1"/>
</dbReference>
<dbReference type="PANTHER" id="PTHR33930">
    <property type="entry name" value="ALKYL HYDROPEROXIDE REDUCTASE AHPD"/>
    <property type="match status" value="1"/>
</dbReference>
<dbReference type="AlphaFoldDB" id="A0A327JQ66"/>
<dbReference type="PANTHER" id="PTHR33930:SF2">
    <property type="entry name" value="BLR3452 PROTEIN"/>
    <property type="match status" value="1"/>
</dbReference>
<name>A0A327JQ66_9HYPH</name>
<dbReference type="InterPro" id="IPR029032">
    <property type="entry name" value="AhpD-like"/>
</dbReference>
<organism evidence="2 3">
    <name type="scientific">Rhodobium orientis</name>
    <dbReference type="NCBI Taxonomy" id="34017"/>
    <lineage>
        <taxon>Bacteria</taxon>
        <taxon>Pseudomonadati</taxon>
        <taxon>Pseudomonadota</taxon>
        <taxon>Alphaproteobacteria</taxon>
        <taxon>Hyphomicrobiales</taxon>
        <taxon>Rhodobiaceae</taxon>
        <taxon>Rhodobium</taxon>
    </lineage>
</organism>
<dbReference type="RefSeq" id="WP_111433741.1">
    <property type="nucleotide sequence ID" value="NZ_JACIGG010000002.1"/>
</dbReference>